<sequence length="562" mass="56362">MSDGPEREPNPPRPAADRPSGDRTPAGPGAVDLAGWAGVGAGAGLGSVDEGVSGEPLDRGEAGERVIWPEAGQANDVAALDASRVPAVEQTGPVRTRAGAGSRPWPVAGRVSARAQAASPIWLAARTGRSAGTAGRAGTAEADADAAAAASGPLSAPSPEAGRVEGSADPVRQLMCRYRELCERAVDSLEIAAGLEARGITDRTAAARFRHRDVFSLAEELYARVPHAEDAPVAPVSGTSSAPGLVDPVGLDESFAWDVPSSDPGAPGRARRVRAAAPLVAAPLLPGVVCTAVFGAFAYLPSQAPAAVRVGVGAVGAVAVLAAVRPALRPVLRSSRPDGTGTRGLMLSVCLLLAYALYGDWLLTALLSGGPGPDAFTPVAARPGVPLALAYAVVPAAWCAHLFAVRSRRRLEGSRSLDHFASRARPLLGASAALFLLALAGLHGAAALILDGRYPAAGTHSATTALGVLLFVSLLLSAHGFPGAALAGPAAAVAVQAAALGSVLSARLPGLGGLGRPVERSVSALGTAVVPASACAVAALALLGYAWRALAGASAHYLRTEH</sequence>
<feature type="transmembrane region" description="Helical" evidence="2">
    <location>
        <begin position="456"/>
        <end position="476"/>
    </location>
</feature>
<reference evidence="3 4" key="1">
    <citation type="submission" date="2021-10" db="EMBL/GenBank/DDBJ databases">
        <title>Streptomyces gossypii sp. nov., isolated from soil collected from cotton field.</title>
        <authorList>
            <person name="Ge X."/>
            <person name="Chen X."/>
            <person name="Liu W."/>
        </authorList>
    </citation>
    <scope>NUCLEOTIDE SEQUENCE [LARGE SCALE GENOMIC DNA]</scope>
    <source>
        <strain evidence="3 4">N2-109</strain>
    </source>
</reference>
<feature type="compositionally biased region" description="Low complexity" evidence="1">
    <location>
        <begin position="133"/>
        <end position="161"/>
    </location>
</feature>
<feature type="transmembrane region" description="Helical" evidence="2">
    <location>
        <begin position="426"/>
        <end position="450"/>
    </location>
</feature>
<feature type="compositionally biased region" description="Basic and acidic residues" evidence="1">
    <location>
        <begin position="1"/>
        <end position="21"/>
    </location>
</feature>
<gene>
    <name evidence="3" type="ORF">LHJ74_18645</name>
</gene>
<evidence type="ECO:0000313" key="3">
    <source>
        <dbReference type="EMBL" id="MCT2591893.1"/>
    </source>
</evidence>
<feature type="transmembrane region" description="Helical" evidence="2">
    <location>
        <begin position="524"/>
        <end position="547"/>
    </location>
</feature>
<keyword evidence="2" id="KW-0812">Transmembrane</keyword>
<feature type="transmembrane region" description="Helical" evidence="2">
    <location>
        <begin position="279"/>
        <end position="300"/>
    </location>
</feature>
<feature type="region of interest" description="Disordered" evidence="1">
    <location>
        <begin position="133"/>
        <end position="166"/>
    </location>
</feature>
<organism evidence="3 4">
    <name type="scientific">Streptomyces gossypii</name>
    <dbReference type="NCBI Taxonomy" id="2883101"/>
    <lineage>
        <taxon>Bacteria</taxon>
        <taxon>Bacillati</taxon>
        <taxon>Actinomycetota</taxon>
        <taxon>Actinomycetes</taxon>
        <taxon>Kitasatosporales</taxon>
        <taxon>Streptomycetaceae</taxon>
        <taxon>Streptomyces</taxon>
    </lineage>
</organism>
<feature type="transmembrane region" description="Helical" evidence="2">
    <location>
        <begin position="306"/>
        <end position="324"/>
    </location>
</feature>
<keyword evidence="4" id="KW-1185">Reference proteome</keyword>
<proteinExistence type="predicted"/>
<keyword evidence="2" id="KW-1133">Transmembrane helix</keyword>
<evidence type="ECO:0008006" key="5">
    <source>
        <dbReference type="Google" id="ProtNLM"/>
    </source>
</evidence>
<name>A0ABT2JVH6_9ACTN</name>
<accession>A0ABT2JVH6</accession>
<comment type="caution">
    <text evidence="3">The sequence shown here is derived from an EMBL/GenBank/DDBJ whole genome shotgun (WGS) entry which is preliminary data.</text>
</comment>
<evidence type="ECO:0000256" key="1">
    <source>
        <dbReference type="SAM" id="MobiDB-lite"/>
    </source>
</evidence>
<dbReference type="RefSeq" id="WP_260219218.1">
    <property type="nucleotide sequence ID" value="NZ_JAJAGO010000008.1"/>
</dbReference>
<feature type="transmembrane region" description="Helical" evidence="2">
    <location>
        <begin position="345"/>
        <end position="367"/>
    </location>
</feature>
<protein>
    <recommendedName>
        <fullName evidence="5">Integral membrane protein</fullName>
    </recommendedName>
</protein>
<evidence type="ECO:0000313" key="4">
    <source>
        <dbReference type="Proteomes" id="UP001156389"/>
    </source>
</evidence>
<evidence type="ECO:0000256" key="2">
    <source>
        <dbReference type="SAM" id="Phobius"/>
    </source>
</evidence>
<dbReference type="EMBL" id="JAJAGO010000008">
    <property type="protein sequence ID" value="MCT2591893.1"/>
    <property type="molecule type" value="Genomic_DNA"/>
</dbReference>
<keyword evidence="2" id="KW-0472">Membrane</keyword>
<feature type="transmembrane region" description="Helical" evidence="2">
    <location>
        <begin position="483"/>
        <end position="504"/>
    </location>
</feature>
<feature type="transmembrane region" description="Helical" evidence="2">
    <location>
        <begin position="387"/>
        <end position="405"/>
    </location>
</feature>
<dbReference type="Proteomes" id="UP001156389">
    <property type="component" value="Unassembled WGS sequence"/>
</dbReference>
<feature type="region of interest" description="Disordered" evidence="1">
    <location>
        <begin position="1"/>
        <end position="64"/>
    </location>
</feature>